<dbReference type="Proteomes" id="UP000008792">
    <property type="component" value="Unassembled WGS sequence"/>
</dbReference>
<reference evidence="1 2" key="1">
    <citation type="journal article" date="2007" name="Nature">
        <title>Evolution of genes and genomes on the Drosophila phylogeny.</title>
        <authorList>
            <consortium name="Drosophila 12 Genomes Consortium"/>
            <person name="Clark A.G."/>
            <person name="Eisen M.B."/>
            <person name="Smith D.R."/>
            <person name="Bergman C.M."/>
            <person name="Oliver B."/>
            <person name="Markow T.A."/>
            <person name="Kaufman T.C."/>
            <person name="Kellis M."/>
            <person name="Gelbart W."/>
            <person name="Iyer V.N."/>
            <person name="Pollard D.A."/>
            <person name="Sackton T.B."/>
            <person name="Larracuente A.M."/>
            <person name="Singh N.D."/>
            <person name="Abad J.P."/>
            <person name="Abt D.N."/>
            <person name="Adryan B."/>
            <person name="Aguade M."/>
            <person name="Akashi H."/>
            <person name="Anderson W.W."/>
            <person name="Aquadro C.F."/>
            <person name="Ardell D.H."/>
            <person name="Arguello R."/>
            <person name="Artieri C.G."/>
            <person name="Barbash D.A."/>
            <person name="Barker D."/>
            <person name="Barsanti P."/>
            <person name="Batterham P."/>
            <person name="Batzoglou S."/>
            <person name="Begun D."/>
            <person name="Bhutkar A."/>
            <person name="Blanco E."/>
            <person name="Bosak S.A."/>
            <person name="Bradley R.K."/>
            <person name="Brand A.D."/>
            <person name="Brent M.R."/>
            <person name="Brooks A.N."/>
            <person name="Brown R.H."/>
            <person name="Butlin R.K."/>
            <person name="Caggese C."/>
            <person name="Calvi B.R."/>
            <person name="Bernardo de Carvalho A."/>
            <person name="Caspi A."/>
            <person name="Castrezana S."/>
            <person name="Celniker S.E."/>
            <person name="Chang J.L."/>
            <person name="Chapple C."/>
            <person name="Chatterji S."/>
            <person name="Chinwalla A."/>
            <person name="Civetta A."/>
            <person name="Clifton S.W."/>
            <person name="Comeron J.M."/>
            <person name="Costello J.C."/>
            <person name="Coyne J.A."/>
            <person name="Daub J."/>
            <person name="David R.G."/>
            <person name="Delcher A.L."/>
            <person name="Delehaunty K."/>
            <person name="Do C.B."/>
            <person name="Ebling H."/>
            <person name="Edwards K."/>
            <person name="Eickbush T."/>
            <person name="Evans J.D."/>
            <person name="Filipski A."/>
            <person name="Findeiss S."/>
            <person name="Freyhult E."/>
            <person name="Fulton L."/>
            <person name="Fulton R."/>
            <person name="Garcia A.C."/>
            <person name="Gardiner A."/>
            <person name="Garfield D.A."/>
            <person name="Garvin B.E."/>
            <person name="Gibson G."/>
            <person name="Gilbert D."/>
            <person name="Gnerre S."/>
            <person name="Godfrey J."/>
            <person name="Good R."/>
            <person name="Gotea V."/>
            <person name="Gravely B."/>
            <person name="Greenberg A.J."/>
            <person name="Griffiths-Jones S."/>
            <person name="Gross S."/>
            <person name="Guigo R."/>
            <person name="Gustafson E.A."/>
            <person name="Haerty W."/>
            <person name="Hahn M.W."/>
            <person name="Halligan D.L."/>
            <person name="Halpern A.L."/>
            <person name="Halter G.M."/>
            <person name="Han M.V."/>
            <person name="Heger A."/>
            <person name="Hillier L."/>
            <person name="Hinrichs A.S."/>
            <person name="Holmes I."/>
            <person name="Hoskins R.A."/>
            <person name="Hubisz M.J."/>
            <person name="Hultmark D."/>
            <person name="Huntley M.A."/>
            <person name="Jaffe D.B."/>
            <person name="Jagadeeshan S."/>
            <person name="Jeck W.R."/>
            <person name="Johnson J."/>
            <person name="Jones C.D."/>
            <person name="Jordan W.C."/>
            <person name="Karpen G.H."/>
            <person name="Kataoka E."/>
            <person name="Keightley P.D."/>
            <person name="Kheradpour P."/>
            <person name="Kirkness E.F."/>
            <person name="Koerich L.B."/>
            <person name="Kristiansen K."/>
            <person name="Kudrna D."/>
            <person name="Kulathinal R.J."/>
            <person name="Kumar S."/>
            <person name="Kwok R."/>
            <person name="Lander E."/>
            <person name="Langley C.H."/>
            <person name="Lapoint R."/>
            <person name="Lazzaro B.P."/>
            <person name="Lee S.J."/>
            <person name="Levesque L."/>
            <person name="Li R."/>
            <person name="Lin C.F."/>
            <person name="Lin M.F."/>
            <person name="Lindblad-Toh K."/>
            <person name="Llopart A."/>
            <person name="Long M."/>
            <person name="Low L."/>
            <person name="Lozovsky E."/>
            <person name="Lu J."/>
            <person name="Luo M."/>
            <person name="Machado C.A."/>
            <person name="Makalowski W."/>
            <person name="Marzo M."/>
            <person name="Matsuda M."/>
            <person name="Matzkin L."/>
            <person name="McAllister B."/>
            <person name="McBride C.S."/>
            <person name="McKernan B."/>
            <person name="McKernan K."/>
            <person name="Mendez-Lago M."/>
            <person name="Minx P."/>
            <person name="Mollenhauer M.U."/>
            <person name="Montooth K."/>
            <person name="Mount S.M."/>
            <person name="Mu X."/>
            <person name="Myers E."/>
            <person name="Negre B."/>
            <person name="Newfeld S."/>
            <person name="Nielsen R."/>
            <person name="Noor M.A."/>
            <person name="O'Grady P."/>
            <person name="Pachter L."/>
            <person name="Papaceit M."/>
            <person name="Parisi M.J."/>
            <person name="Parisi M."/>
            <person name="Parts L."/>
            <person name="Pedersen J.S."/>
            <person name="Pesole G."/>
            <person name="Phillippy A.M."/>
            <person name="Ponting C.P."/>
            <person name="Pop M."/>
            <person name="Porcelli D."/>
            <person name="Powell J.R."/>
            <person name="Prohaska S."/>
            <person name="Pruitt K."/>
            <person name="Puig M."/>
            <person name="Quesneville H."/>
            <person name="Ram K.R."/>
            <person name="Rand D."/>
            <person name="Rasmussen M.D."/>
            <person name="Reed L.K."/>
            <person name="Reenan R."/>
            <person name="Reily A."/>
            <person name="Remington K.A."/>
            <person name="Rieger T.T."/>
            <person name="Ritchie M.G."/>
            <person name="Robin C."/>
            <person name="Rogers Y.H."/>
            <person name="Rohde C."/>
            <person name="Rozas J."/>
            <person name="Rubenfield M.J."/>
            <person name="Ruiz A."/>
            <person name="Russo S."/>
            <person name="Salzberg S.L."/>
            <person name="Sanchez-Gracia A."/>
            <person name="Saranga D.J."/>
            <person name="Sato H."/>
            <person name="Schaeffer S.W."/>
            <person name="Schatz M.C."/>
            <person name="Schlenke T."/>
            <person name="Schwartz R."/>
            <person name="Segarra C."/>
            <person name="Singh R.S."/>
            <person name="Sirot L."/>
            <person name="Sirota M."/>
            <person name="Sisneros N.B."/>
            <person name="Smith C.D."/>
            <person name="Smith T.F."/>
            <person name="Spieth J."/>
            <person name="Stage D.E."/>
            <person name="Stark A."/>
            <person name="Stephan W."/>
            <person name="Strausberg R.L."/>
            <person name="Strempel S."/>
            <person name="Sturgill D."/>
            <person name="Sutton G."/>
            <person name="Sutton G.G."/>
            <person name="Tao W."/>
            <person name="Teichmann S."/>
            <person name="Tobari Y.N."/>
            <person name="Tomimura Y."/>
            <person name="Tsolas J.M."/>
            <person name="Valente V.L."/>
            <person name="Venter E."/>
            <person name="Venter J.C."/>
            <person name="Vicario S."/>
            <person name="Vieira F.G."/>
            <person name="Vilella A.J."/>
            <person name="Villasante A."/>
            <person name="Walenz B."/>
            <person name="Wang J."/>
            <person name="Wasserman M."/>
            <person name="Watts T."/>
            <person name="Wilson D."/>
            <person name="Wilson R.K."/>
            <person name="Wing R.A."/>
            <person name="Wolfner M.F."/>
            <person name="Wong A."/>
            <person name="Wong G.K."/>
            <person name="Wu C.I."/>
            <person name="Wu G."/>
            <person name="Yamamoto D."/>
            <person name="Yang H.P."/>
            <person name="Yang S.P."/>
            <person name="Yorke J.A."/>
            <person name="Yoshida K."/>
            <person name="Zdobnov E."/>
            <person name="Zhang P."/>
            <person name="Zhang Y."/>
            <person name="Zimin A.V."/>
            <person name="Baldwin J."/>
            <person name="Abdouelleil A."/>
            <person name="Abdulkadir J."/>
            <person name="Abebe A."/>
            <person name="Abera B."/>
            <person name="Abreu J."/>
            <person name="Acer S.C."/>
            <person name="Aftuck L."/>
            <person name="Alexander A."/>
            <person name="An P."/>
            <person name="Anderson E."/>
            <person name="Anderson S."/>
            <person name="Arachi H."/>
            <person name="Azer M."/>
            <person name="Bachantsang P."/>
            <person name="Barry A."/>
            <person name="Bayul T."/>
            <person name="Berlin A."/>
            <person name="Bessette D."/>
            <person name="Bloom T."/>
            <person name="Blye J."/>
            <person name="Boguslavskiy L."/>
            <person name="Bonnet C."/>
            <person name="Boukhgalter B."/>
            <person name="Bourzgui I."/>
            <person name="Brown A."/>
            <person name="Cahill P."/>
            <person name="Channer S."/>
            <person name="Cheshatsang Y."/>
            <person name="Chuda L."/>
            <person name="Citroen M."/>
            <person name="Collymore A."/>
            <person name="Cooke P."/>
            <person name="Costello M."/>
            <person name="D'Aco K."/>
            <person name="Daza R."/>
            <person name="De Haan G."/>
            <person name="DeGray S."/>
            <person name="DeMaso C."/>
            <person name="Dhargay N."/>
            <person name="Dooley K."/>
            <person name="Dooley E."/>
            <person name="Doricent M."/>
            <person name="Dorje P."/>
            <person name="Dorjee K."/>
            <person name="Dupes A."/>
            <person name="Elong R."/>
            <person name="Falk J."/>
            <person name="Farina A."/>
            <person name="Faro S."/>
            <person name="Ferguson D."/>
            <person name="Fisher S."/>
            <person name="Foley C.D."/>
            <person name="Franke A."/>
            <person name="Friedrich D."/>
            <person name="Gadbois L."/>
            <person name="Gearin G."/>
            <person name="Gearin C.R."/>
            <person name="Giannoukos G."/>
            <person name="Goode T."/>
            <person name="Graham J."/>
            <person name="Grandbois E."/>
            <person name="Grewal S."/>
            <person name="Gyaltsen K."/>
            <person name="Hafez N."/>
            <person name="Hagos B."/>
            <person name="Hall J."/>
            <person name="Henson C."/>
            <person name="Hollinger A."/>
            <person name="Honan T."/>
            <person name="Huard M.D."/>
            <person name="Hughes L."/>
            <person name="Hurhula B."/>
            <person name="Husby M.E."/>
            <person name="Kamat A."/>
            <person name="Kanga B."/>
            <person name="Kashin S."/>
            <person name="Khazanovich D."/>
            <person name="Kisner P."/>
            <person name="Lance K."/>
            <person name="Lara M."/>
            <person name="Lee W."/>
            <person name="Lennon N."/>
            <person name="Letendre F."/>
            <person name="LeVine R."/>
            <person name="Lipovsky A."/>
            <person name="Liu X."/>
            <person name="Liu J."/>
            <person name="Liu S."/>
            <person name="Lokyitsang T."/>
            <person name="Lokyitsang Y."/>
            <person name="Lubonja R."/>
            <person name="Lui A."/>
            <person name="MacDonald P."/>
            <person name="Magnisalis V."/>
            <person name="Maru K."/>
            <person name="Matthews C."/>
            <person name="McCusker W."/>
            <person name="McDonough S."/>
            <person name="Mehta T."/>
            <person name="Meldrim J."/>
            <person name="Meneus L."/>
            <person name="Mihai O."/>
            <person name="Mihalev A."/>
            <person name="Mihova T."/>
            <person name="Mittelman R."/>
            <person name="Mlenga V."/>
            <person name="Montmayeur A."/>
            <person name="Mulrain L."/>
            <person name="Navidi A."/>
            <person name="Naylor J."/>
            <person name="Negash T."/>
            <person name="Nguyen T."/>
            <person name="Nguyen N."/>
            <person name="Nicol R."/>
            <person name="Norbu C."/>
            <person name="Norbu N."/>
            <person name="Novod N."/>
            <person name="O'Neill B."/>
            <person name="Osman S."/>
            <person name="Markiewicz E."/>
            <person name="Oyono O.L."/>
            <person name="Patti C."/>
            <person name="Phunkhang P."/>
            <person name="Pierre F."/>
            <person name="Priest M."/>
            <person name="Raghuraman S."/>
            <person name="Rege F."/>
            <person name="Reyes R."/>
            <person name="Rise C."/>
            <person name="Rogov P."/>
            <person name="Ross K."/>
            <person name="Ryan E."/>
            <person name="Settipalli S."/>
            <person name="Shea T."/>
            <person name="Sherpa N."/>
            <person name="Shi L."/>
            <person name="Shih D."/>
            <person name="Sparrow T."/>
            <person name="Spaulding J."/>
            <person name="Stalker J."/>
            <person name="Stange-Thomann N."/>
            <person name="Stavropoulos S."/>
            <person name="Stone C."/>
            <person name="Strader C."/>
            <person name="Tesfaye S."/>
            <person name="Thomson T."/>
            <person name="Thoulutsang Y."/>
            <person name="Thoulutsang D."/>
            <person name="Topham K."/>
            <person name="Topping I."/>
            <person name="Tsamla T."/>
            <person name="Vassiliev H."/>
            <person name="Vo A."/>
            <person name="Wangchuk T."/>
            <person name="Wangdi T."/>
            <person name="Weiand M."/>
            <person name="Wilkinson J."/>
            <person name="Wilson A."/>
            <person name="Yadav S."/>
            <person name="Young G."/>
            <person name="Yu Q."/>
            <person name="Zembek L."/>
            <person name="Zhong D."/>
            <person name="Zimmer A."/>
            <person name="Zwirko Z."/>
            <person name="Jaffe D.B."/>
            <person name="Alvarez P."/>
            <person name="Brockman W."/>
            <person name="Butler J."/>
            <person name="Chin C."/>
            <person name="Gnerre S."/>
            <person name="Grabherr M."/>
            <person name="Kleber M."/>
            <person name="Mauceli E."/>
            <person name="MacCallum I."/>
        </authorList>
    </citation>
    <scope>NUCLEOTIDE SEQUENCE [LARGE SCALE GENOMIC DNA]</scope>
    <source>
        <strain evidence="2">Tucson 15010-1051.87</strain>
    </source>
</reference>
<evidence type="ECO:0000313" key="2">
    <source>
        <dbReference type="Proteomes" id="UP000008792"/>
    </source>
</evidence>
<evidence type="ECO:0000313" key="1">
    <source>
        <dbReference type="EMBL" id="EDW62607.1"/>
    </source>
</evidence>
<dbReference type="AlphaFoldDB" id="B4M740"/>
<protein>
    <submittedName>
        <fullName evidence="1">Uncharacterized protein</fullName>
    </submittedName>
</protein>
<dbReference type="EMBL" id="CH940653">
    <property type="protein sequence ID" value="EDW62607.1"/>
    <property type="molecule type" value="Genomic_DNA"/>
</dbReference>
<accession>B4M740</accession>
<organism evidence="1 2">
    <name type="scientific">Drosophila virilis</name>
    <name type="common">Fruit fly</name>
    <dbReference type="NCBI Taxonomy" id="7244"/>
    <lineage>
        <taxon>Eukaryota</taxon>
        <taxon>Metazoa</taxon>
        <taxon>Ecdysozoa</taxon>
        <taxon>Arthropoda</taxon>
        <taxon>Hexapoda</taxon>
        <taxon>Insecta</taxon>
        <taxon>Pterygota</taxon>
        <taxon>Neoptera</taxon>
        <taxon>Endopterygota</taxon>
        <taxon>Diptera</taxon>
        <taxon>Brachycera</taxon>
        <taxon>Muscomorpha</taxon>
        <taxon>Ephydroidea</taxon>
        <taxon>Drosophilidae</taxon>
        <taxon>Drosophila</taxon>
    </lineage>
</organism>
<keyword evidence="2" id="KW-1185">Reference proteome</keyword>
<proteinExistence type="predicted"/>
<dbReference type="HOGENOM" id="CLU_2348927_0_0_1"/>
<dbReference type="InParanoid" id="B4M740"/>
<gene>
    <name evidence="1" type="primary">Dvir\GJ16524</name>
    <name evidence="1" type="ORF">Dvir_GJ16524</name>
</gene>
<sequence>MDKQCKMTEHELPLLFRIENFFNMIYAYILANSKDCWTAIPAPDGIMRWCSARGIHQWWCLYPAERPDPSVPFQVLALERVSQSMLNGHFNVVNSQL</sequence>
<name>B4M740_DROVI</name>